<evidence type="ECO:0000313" key="1">
    <source>
        <dbReference type="EMBL" id="KAI3765877.1"/>
    </source>
</evidence>
<reference evidence="2" key="1">
    <citation type="journal article" date="2022" name="Mol. Ecol. Resour.">
        <title>The genomes of chicory, endive, great burdock and yacon provide insights into Asteraceae palaeo-polyploidization history and plant inulin production.</title>
        <authorList>
            <person name="Fan W."/>
            <person name="Wang S."/>
            <person name="Wang H."/>
            <person name="Wang A."/>
            <person name="Jiang F."/>
            <person name="Liu H."/>
            <person name="Zhao H."/>
            <person name="Xu D."/>
            <person name="Zhang Y."/>
        </authorList>
    </citation>
    <scope>NUCLEOTIDE SEQUENCE [LARGE SCALE GENOMIC DNA]</scope>
    <source>
        <strain evidence="2">cv. Punajuju</strain>
    </source>
</reference>
<comment type="caution">
    <text evidence="1">The sequence shown here is derived from an EMBL/GenBank/DDBJ whole genome shotgun (WGS) entry which is preliminary data.</text>
</comment>
<keyword evidence="2" id="KW-1185">Reference proteome</keyword>
<evidence type="ECO:0000313" key="2">
    <source>
        <dbReference type="Proteomes" id="UP001055811"/>
    </source>
</evidence>
<gene>
    <name evidence="1" type="ORF">L2E82_15923</name>
</gene>
<sequence length="319" mass="36470">MDHTVEDSTGIPDDLCCKRSDGKQWRCHAMSMPDKTVCERHYIQAKKRAANSAMRASLKKAKRKYVGESDSYTKFQHQGINTRKNYQRNILVIYLKHLPLRTHLFTFLQIQMMICKEIWQSLKKHHGHTEDHLLLQIHKRADMRRCMICHSESSEDTGGKFVISAGVMTQGGFYGILNVIGEDTVMNVSLHGILTFQLKKFIECVLHVEVAVTAKCFISSCRCFKATISDGKFDLGFNAGLFDYLIATDDSDSKEKEQTDENKQIEKKKTKKFKKRKADSEFGVVKGIDFKKIHTTLFYKLSGNYNPLHAYPNTAEVAG</sequence>
<reference evidence="1 2" key="2">
    <citation type="journal article" date="2022" name="Mol. Ecol. Resour.">
        <title>The genomes of chicory, endive, great burdock and yacon provide insights into Asteraceae paleo-polyploidization history and plant inulin production.</title>
        <authorList>
            <person name="Fan W."/>
            <person name="Wang S."/>
            <person name="Wang H."/>
            <person name="Wang A."/>
            <person name="Jiang F."/>
            <person name="Liu H."/>
            <person name="Zhao H."/>
            <person name="Xu D."/>
            <person name="Zhang Y."/>
        </authorList>
    </citation>
    <scope>NUCLEOTIDE SEQUENCE [LARGE SCALE GENOMIC DNA]</scope>
    <source>
        <strain evidence="2">cv. Punajuju</strain>
        <tissue evidence="1">Leaves</tissue>
    </source>
</reference>
<name>A0ACB9F444_CICIN</name>
<organism evidence="1 2">
    <name type="scientific">Cichorium intybus</name>
    <name type="common">Chicory</name>
    <dbReference type="NCBI Taxonomy" id="13427"/>
    <lineage>
        <taxon>Eukaryota</taxon>
        <taxon>Viridiplantae</taxon>
        <taxon>Streptophyta</taxon>
        <taxon>Embryophyta</taxon>
        <taxon>Tracheophyta</taxon>
        <taxon>Spermatophyta</taxon>
        <taxon>Magnoliopsida</taxon>
        <taxon>eudicotyledons</taxon>
        <taxon>Gunneridae</taxon>
        <taxon>Pentapetalae</taxon>
        <taxon>asterids</taxon>
        <taxon>campanulids</taxon>
        <taxon>Asterales</taxon>
        <taxon>Asteraceae</taxon>
        <taxon>Cichorioideae</taxon>
        <taxon>Cichorieae</taxon>
        <taxon>Cichoriinae</taxon>
        <taxon>Cichorium</taxon>
    </lineage>
</organism>
<dbReference type="Proteomes" id="UP001055811">
    <property type="component" value="Linkage Group LG03"/>
</dbReference>
<accession>A0ACB9F444</accession>
<proteinExistence type="predicted"/>
<protein>
    <submittedName>
        <fullName evidence="1">Uncharacterized protein</fullName>
    </submittedName>
</protein>
<dbReference type="EMBL" id="CM042011">
    <property type="protein sequence ID" value="KAI3765877.1"/>
    <property type="molecule type" value="Genomic_DNA"/>
</dbReference>